<evidence type="ECO:0000256" key="10">
    <source>
        <dbReference type="ARBA" id="ARBA00022833"/>
    </source>
</evidence>
<feature type="domain" description="CULT" evidence="17">
    <location>
        <begin position="440"/>
        <end position="546"/>
    </location>
</feature>
<evidence type="ECO:0000256" key="3">
    <source>
        <dbReference type="ARBA" id="ARBA00004906"/>
    </source>
</evidence>
<dbReference type="Proteomes" id="UP001159364">
    <property type="component" value="Linkage Group LG01"/>
</dbReference>
<keyword evidence="7" id="KW-0963">Cytoplasm</keyword>
<feature type="domain" description="Lon N-terminal" evidence="16">
    <location>
        <begin position="92"/>
        <end position="441"/>
    </location>
</feature>
<feature type="region of interest" description="Disordered" evidence="15">
    <location>
        <begin position="28"/>
        <end position="56"/>
    </location>
</feature>
<dbReference type="Gene3D" id="1.20.58.1480">
    <property type="match status" value="1"/>
</dbReference>
<accession>A0AAV8U5Q7</accession>
<feature type="region of interest" description="Disordered" evidence="15">
    <location>
        <begin position="281"/>
        <end position="349"/>
    </location>
</feature>
<dbReference type="AlphaFoldDB" id="A0AAV8U5Q7"/>
<dbReference type="Gene3D" id="2.30.130.40">
    <property type="entry name" value="LON domain-like"/>
    <property type="match status" value="1"/>
</dbReference>
<dbReference type="GO" id="GO:0005737">
    <property type="term" value="C:cytoplasm"/>
    <property type="evidence" value="ECO:0007669"/>
    <property type="project" value="UniProtKB-SubCell"/>
</dbReference>
<comment type="similarity">
    <text evidence="4">Belongs to the CRBN family.</text>
</comment>
<dbReference type="Pfam" id="PF02190">
    <property type="entry name" value="LON_substr_bdg"/>
    <property type="match status" value="1"/>
</dbReference>
<dbReference type="FunFam" id="1.20.58.1480:FF:000007">
    <property type="entry name" value="Lon protease homolog"/>
    <property type="match status" value="1"/>
</dbReference>
<sequence>MEDDGIPAAERQQIEQIRQLEFEELQVEEVDDHDDVDVDDQQSDGTRNTTGDNASDDFNFNTNLASLHTYLGEVEDTHRMLAFLDGGVRLTIPLIYLEGVVLFPEAMLPLRVVQPTFISAVERALIQVNAPNDTLYTIGVVHAYRDLENRRLRFATVGTTAEIRQYRRLEDGSLNVVTRGKQRFRLIRQWIDVEGVRCGEVQIIQEDPPLRTPQDAIGKLAPLPNYCSHGLSNMRPSVGSSHRYGDNSCNSSTSSEESFGGELSLTERTIHESAIDSYYGDYSMEDSQSSDDDKFPYELESTSRMPYPADFDSTKHEGTIDDNELGTGKNSSQKQPNTKEGPKRYRKTPDLDQFRKVPRAFWPHWVYRMHDSYCLAQKAAEMWKQIVGTPSLEDLVKKPDLLSFYIASKIPVSESTRQKLLEIDGVSYRLRQEIDLLDNFDLIRCKICQTVLARRSDMLTMSVEGPLNAYVNKYGSVHEIITLYKANGLALEGRAFTEYSWFPGYAWTIAYCSTCETHMGWLFTATKKLKPKSFWAIRSSQLADNMH</sequence>
<keyword evidence="10" id="KW-0862">Zinc</keyword>
<dbReference type="PANTHER" id="PTHR14255">
    <property type="entry name" value="CEREBLON"/>
    <property type="match status" value="1"/>
</dbReference>
<evidence type="ECO:0000256" key="4">
    <source>
        <dbReference type="ARBA" id="ARBA00005293"/>
    </source>
</evidence>
<organism evidence="18 19">
    <name type="scientific">Erythroxylum novogranatense</name>
    <dbReference type="NCBI Taxonomy" id="1862640"/>
    <lineage>
        <taxon>Eukaryota</taxon>
        <taxon>Viridiplantae</taxon>
        <taxon>Streptophyta</taxon>
        <taxon>Embryophyta</taxon>
        <taxon>Tracheophyta</taxon>
        <taxon>Spermatophyta</taxon>
        <taxon>Magnoliopsida</taxon>
        <taxon>eudicotyledons</taxon>
        <taxon>Gunneridae</taxon>
        <taxon>Pentapetalae</taxon>
        <taxon>rosids</taxon>
        <taxon>fabids</taxon>
        <taxon>Malpighiales</taxon>
        <taxon>Erythroxylaceae</taxon>
        <taxon>Erythroxylum</taxon>
    </lineage>
</organism>
<dbReference type="CDD" id="cd15777">
    <property type="entry name" value="CRBN_C_like"/>
    <property type="match status" value="1"/>
</dbReference>
<dbReference type="GO" id="GO:0031464">
    <property type="term" value="C:Cul4A-RING E3 ubiquitin ligase complex"/>
    <property type="evidence" value="ECO:0007669"/>
    <property type="project" value="TreeGrafter"/>
</dbReference>
<evidence type="ECO:0000256" key="2">
    <source>
        <dbReference type="ARBA" id="ARBA00004496"/>
    </source>
</evidence>
<evidence type="ECO:0000259" key="16">
    <source>
        <dbReference type="PROSITE" id="PS51787"/>
    </source>
</evidence>
<comment type="caution">
    <text evidence="18">The sequence shown here is derived from an EMBL/GenBank/DDBJ whole genome shotgun (WGS) entry which is preliminary data.</text>
</comment>
<feature type="compositionally biased region" description="Polar residues" evidence="15">
    <location>
        <begin position="328"/>
        <end position="338"/>
    </location>
</feature>
<dbReference type="PROSITE" id="PS51787">
    <property type="entry name" value="LON_N"/>
    <property type="match status" value="1"/>
</dbReference>
<evidence type="ECO:0000259" key="17">
    <source>
        <dbReference type="PROSITE" id="PS51788"/>
    </source>
</evidence>
<comment type="subcellular location">
    <subcellularLocation>
        <location evidence="2">Cytoplasm</location>
    </subcellularLocation>
    <subcellularLocation>
        <location evidence="1">Nucleus</location>
    </subcellularLocation>
</comment>
<dbReference type="SMART" id="SM00464">
    <property type="entry name" value="LON"/>
    <property type="match status" value="1"/>
</dbReference>
<dbReference type="PROSITE" id="PS51788">
    <property type="entry name" value="CULT"/>
    <property type="match status" value="1"/>
</dbReference>
<feature type="region of interest" description="Disordered" evidence="15">
    <location>
        <begin position="238"/>
        <end position="265"/>
    </location>
</feature>
<reference evidence="18 19" key="1">
    <citation type="submission" date="2021-09" db="EMBL/GenBank/DDBJ databases">
        <title>Genomic insights and catalytic innovation underlie evolution of tropane alkaloids biosynthesis.</title>
        <authorList>
            <person name="Wang Y.-J."/>
            <person name="Tian T."/>
            <person name="Huang J.-P."/>
            <person name="Huang S.-X."/>
        </authorList>
    </citation>
    <scope>NUCLEOTIDE SEQUENCE [LARGE SCALE GENOMIC DNA]</scope>
    <source>
        <strain evidence="18">KIB-2018</strain>
        <tissue evidence="18">Leaf</tissue>
    </source>
</reference>
<evidence type="ECO:0000256" key="1">
    <source>
        <dbReference type="ARBA" id="ARBA00004123"/>
    </source>
</evidence>
<evidence type="ECO:0000256" key="8">
    <source>
        <dbReference type="ARBA" id="ARBA00022723"/>
    </source>
</evidence>
<dbReference type="InterPro" id="IPR015947">
    <property type="entry name" value="PUA-like_sf"/>
</dbReference>
<evidence type="ECO:0000256" key="11">
    <source>
        <dbReference type="ARBA" id="ARBA00023242"/>
    </source>
</evidence>
<evidence type="ECO:0000256" key="9">
    <source>
        <dbReference type="ARBA" id="ARBA00022786"/>
    </source>
</evidence>
<dbReference type="InterPro" id="IPR003111">
    <property type="entry name" value="Lon_prtase_N"/>
</dbReference>
<dbReference type="SUPFAM" id="SSF88697">
    <property type="entry name" value="PUA domain-like"/>
    <property type="match status" value="1"/>
</dbReference>
<comment type="similarity">
    <text evidence="5">Belongs to the 4-toluene sulfonate uptake permease (TSUP) (TC 2.A.102) family.</text>
</comment>
<keyword evidence="11" id="KW-0539">Nucleus</keyword>
<feature type="compositionally biased region" description="Acidic residues" evidence="15">
    <location>
        <begin position="28"/>
        <end position="42"/>
    </location>
</feature>
<dbReference type="InterPro" id="IPR034750">
    <property type="entry name" value="CULT"/>
</dbReference>
<dbReference type="EMBL" id="JAIWQS010000001">
    <property type="protein sequence ID" value="KAJ8773648.1"/>
    <property type="molecule type" value="Genomic_DNA"/>
</dbReference>
<evidence type="ECO:0000256" key="14">
    <source>
        <dbReference type="ARBA" id="ARBA00046796"/>
    </source>
</evidence>
<feature type="compositionally biased region" description="Polar residues" evidence="15">
    <location>
        <begin position="45"/>
        <end position="56"/>
    </location>
</feature>
<dbReference type="InterPro" id="IPR004910">
    <property type="entry name" value="Yippee/Mis18/Cereblon"/>
</dbReference>
<dbReference type="GO" id="GO:0046872">
    <property type="term" value="F:metal ion binding"/>
    <property type="evidence" value="ECO:0007669"/>
    <property type="project" value="UniProtKB-KW"/>
</dbReference>
<evidence type="ECO:0000256" key="13">
    <source>
        <dbReference type="ARBA" id="ARBA00046075"/>
    </source>
</evidence>
<gene>
    <name evidence="18" type="ORF">K2173_005894</name>
</gene>
<comment type="function">
    <text evidence="13">Substrate recognition component of a DCX (DDB1-CUL4-X-box) E3 protein ligase complex that mediates the ubiquitination and subsequent proteasomal degradation of target proteins. Has an essential role in mediating growth by negatively regulating insulin signaling. It also has a role in maintaining presynaptic function in the neuromuscular junction synapses of third-instar larvae.</text>
</comment>
<dbReference type="Pfam" id="PF03226">
    <property type="entry name" value="Yippee-Mis18"/>
    <property type="match status" value="1"/>
</dbReference>
<feature type="compositionally biased region" description="Low complexity" evidence="15">
    <location>
        <begin position="251"/>
        <end position="265"/>
    </location>
</feature>
<evidence type="ECO:0000313" key="18">
    <source>
        <dbReference type="EMBL" id="KAJ8773648.1"/>
    </source>
</evidence>
<evidence type="ECO:0000256" key="5">
    <source>
        <dbReference type="ARBA" id="ARBA00009142"/>
    </source>
</evidence>
<feature type="compositionally biased region" description="Basic and acidic residues" evidence="15">
    <location>
        <begin position="340"/>
        <end position="349"/>
    </location>
</feature>
<evidence type="ECO:0000256" key="15">
    <source>
        <dbReference type="SAM" id="MobiDB-lite"/>
    </source>
</evidence>
<protein>
    <recommendedName>
        <fullName evidence="6">Protein cereblon</fullName>
    </recommendedName>
    <alternativeName>
        <fullName evidence="12">Protein ohgata</fullName>
    </alternativeName>
</protein>
<dbReference type="PANTHER" id="PTHR14255:SF4">
    <property type="entry name" value="PROTEIN CEREBLON"/>
    <property type="match status" value="1"/>
</dbReference>
<dbReference type="GO" id="GO:0016567">
    <property type="term" value="P:protein ubiquitination"/>
    <property type="evidence" value="ECO:0007669"/>
    <property type="project" value="TreeGrafter"/>
</dbReference>
<keyword evidence="9" id="KW-0833">Ubl conjugation pathway</keyword>
<dbReference type="Gene3D" id="2.170.150.20">
    <property type="entry name" value="Peptide methionine sulfoxide reductase"/>
    <property type="match status" value="1"/>
</dbReference>
<dbReference type="GO" id="GO:0005634">
    <property type="term" value="C:nucleus"/>
    <property type="evidence" value="ECO:0007669"/>
    <property type="project" value="UniProtKB-SubCell"/>
</dbReference>
<evidence type="ECO:0000256" key="12">
    <source>
        <dbReference type="ARBA" id="ARBA00030079"/>
    </source>
</evidence>
<keyword evidence="8" id="KW-0479">Metal-binding</keyword>
<evidence type="ECO:0000313" key="19">
    <source>
        <dbReference type="Proteomes" id="UP001159364"/>
    </source>
</evidence>
<comment type="pathway">
    <text evidence="3">Protein modification; protein ubiquitination.</text>
</comment>
<evidence type="ECO:0000256" key="7">
    <source>
        <dbReference type="ARBA" id="ARBA00022490"/>
    </source>
</evidence>
<keyword evidence="19" id="KW-1185">Reference proteome</keyword>
<proteinExistence type="inferred from homology"/>
<dbReference type="FunFam" id="2.170.150.20:FF:000005">
    <property type="entry name" value="Blast:Protein cereblon homolog"/>
    <property type="match status" value="1"/>
</dbReference>
<name>A0AAV8U5Q7_9ROSI</name>
<dbReference type="InterPro" id="IPR046336">
    <property type="entry name" value="Lon_prtase_N_sf"/>
</dbReference>
<evidence type="ECO:0000256" key="6">
    <source>
        <dbReference type="ARBA" id="ARBA00014394"/>
    </source>
</evidence>
<comment type="subunit">
    <text evidence="14">Likely a component of a DCX (DDB1-CUL4-X-box) protein ligase complex. May interact with pic/DDB1.</text>
</comment>